<dbReference type="GO" id="GO:0005737">
    <property type="term" value="C:cytoplasm"/>
    <property type="evidence" value="ECO:0007669"/>
    <property type="project" value="TreeGrafter"/>
</dbReference>
<gene>
    <name evidence="2" type="ORF">F7O44_03935</name>
</gene>
<evidence type="ECO:0000259" key="1">
    <source>
        <dbReference type="PROSITE" id="PS51186"/>
    </source>
</evidence>
<dbReference type="EMBL" id="WLZY01000001">
    <property type="protein sequence ID" value="NDL56222.1"/>
    <property type="molecule type" value="Genomic_DNA"/>
</dbReference>
<name>A0A7K3LZX4_9ACTN</name>
<evidence type="ECO:0000313" key="2">
    <source>
        <dbReference type="EMBL" id="NDL56222.1"/>
    </source>
</evidence>
<dbReference type="InterPro" id="IPR000182">
    <property type="entry name" value="GNAT_dom"/>
</dbReference>
<dbReference type="AlphaFoldDB" id="A0A7K3LZX4"/>
<reference evidence="2 3" key="1">
    <citation type="submission" date="2019-11" db="EMBL/GenBank/DDBJ databases">
        <authorList>
            <person name="Li X.-J."/>
            <person name="Feng X.-M."/>
        </authorList>
    </citation>
    <scope>NUCLEOTIDE SEQUENCE [LARGE SCALE GENOMIC DNA]</scope>
    <source>
        <strain evidence="2 3">XMNu-373</strain>
    </source>
</reference>
<proteinExistence type="predicted"/>
<keyword evidence="2" id="KW-0808">Transferase</keyword>
<dbReference type="PROSITE" id="PS51186">
    <property type="entry name" value="GNAT"/>
    <property type="match status" value="1"/>
</dbReference>
<dbReference type="Gene3D" id="3.40.630.30">
    <property type="match status" value="1"/>
</dbReference>
<dbReference type="PANTHER" id="PTHR43441">
    <property type="entry name" value="RIBOSOMAL-PROTEIN-SERINE ACETYLTRANSFERASE"/>
    <property type="match status" value="1"/>
</dbReference>
<dbReference type="SUPFAM" id="SSF55729">
    <property type="entry name" value="Acyl-CoA N-acyltransferases (Nat)"/>
    <property type="match status" value="1"/>
</dbReference>
<dbReference type="RefSeq" id="WP_162448839.1">
    <property type="nucleotide sequence ID" value="NZ_WLZY01000001.1"/>
</dbReference>
<dbReference type="InterPro" id="IPR051908">
    <property type="entry name" value="Ribosomal_N-acetyltransferase"/>
</dbReference>
<feature type="domain" description="N-acetyltransferase" evidence="1">
    <location>
        <begin position="19"/>
        <end position="181"/>
    </location>
</feature>
<dbReference type="InterPro" id="IPR016181">
    <property type="entry name" value="Acyl_CoA_acyltransferase"/>
</dbReference>
<dbReference type="PANTHER" id="PTHR43441:SF10">
    <property type="entry name" value="ACETYLTRANSFERASE"/>
    <property type="match status" value="1"/>
</dbReference>
<sequence length="185" mass="20383">MTSFSLPPWPSTRPAYGRVELRAVTERDTGMARELSTDPYVPQVGSLPANANEDEALAWVERQQGRYVELAGFSFTIVEASTEKPVGHCGLWLKELGEGRATAGYLIVPSARRRGLAADALLALTVFGWTVPGLFRISLYIEPWNVGSTRTAERAGYAHEGLLRSYQEIAGQRRDMLLYAAVRPA</sequence>
<accession>A0A7K3LZX4</accession>
<evidence type="ECO:0000313" key="3">
    <source>
        <dbReference type="Proteomes" id="UP000460435"/>
    </source>
</evidence>
<protein>
    <submittedName>
        <fullName evidence="2">GNAT family N-acetyltransferase</fullName>
    </submittedName>
</protein>
<dbReference type="Proteomes" id="UP000460435">
    <property type="component" value="Unassembled WGS sequence"/>
</dbReference>
<dbReference type="GO" id="GO:1990189">
    <property type="term" value="F:protein N-terminal-serine acetyltransferase activity"/>
    <property type="evidence" value="ECO:0007669"/>
    <property type="project" value="TreeGrafter"/>
</dbReference>
<dbReference type="Pfam" id="PF13302">
    <property type="entry name" value="Acetyltransf_3"/>
    <property type="match status" value="1"/>
</dbReference>
<keyword evidence="3" id="KW-1185">Reference proteome</keyword>
<organism evidence="2 3">
    <name type="scientific">Phytoactinopolyspora mesophila</name>
    <dbReference type="NCBI Taxonomy" id="2650750"/>
    <lineage>
        <taxon>Bacteria</taxon>
        <taxon>Bacillati</taxon>
        <taxon>Actinomycetota</taxon>
        <taxon>Actinomycetes</taxon>
        <taxon>Jiangellales</taxon>
        <taxon>Jiangellaceae</taxon>
        <taxon>Phytoactinopolyspora</taxon>
    </lineage>
</organism>
<dbReference type="GO" id="GO:0008999">
    <property type="term" value="F:protein-N-terminal-alanine acetyltransferase activity"/>
    <property type="evidence" value="ECO:0007669"/>
    <property type="project" value="TreeGrafter"/>
</dbReference>
<comment type="caution">
    <text evidence="2">The sequence shown here is derived from an EMBL/GenBank/DDBJ whole genome shotgun (WGS) entry which is preliminary data.</text>
</comment>